<evidence type="ECO:0000313" key="1">
    <source>
        <dbReference type="EMBL" id="KFD56614.1"/>
    </source>
</evidence>
<organism evidence="1 3">
    <name type="scientific">Trichuris suis</name>
    <name type="common">pig whipworm</name>
    <dbReference type="NCBI Taxonomy" id="68888"/>
    <lineage>
        <taxon>Eukaryota</taxon>
        <taxon>Metazoa</taxon>
        <taxon>Ecdysozoa</taxon>
        <taxon>Nematoda</taxon>
        <taxon>Enoplea</taxon>
        <taxon>Dorylaimia</taxon>
        <taxon>Trichinellida</taxon>
        <taxon>Trichuridae</taxon>
        <taxon>Trichuris</taxon>
    </lineage>
</organism>
<reference evidence="1 3" key="1">
    <citation type="journal article" date="2014" name="Nat. Genet.">
        <title>Genome and transcriptome of the porcine whipworm Trichuris suis.</title>
        <authorList>
            <person name="Jex A.R."/>
            <person name="Nejsum P."/>
            <person name="Schwarz E.M."/>
            <person name="Hu L."/>
            <person name="Young N.D."/>
            <person name="Hall R.S."/>
            <person name="Korhonen P.K."/>
            <person name="Liao S."/>
            <person name="Thamsborg S."/>
            <person name="Xia J."/>
            <person name="Xu P."/>
            <person name="Wang S."/>
            <person name="Scheerlinck J.P."/>
            <person name="Hofmann A."/>
            <person name="Sternberg P.W."/>
            <person name="Wang J."/>
            <person name="Gasser R.B."/>
        </authorList>
    </citation>
    <scope>NUCLEOTIDE SEQUENCE [LARGE SCALE GENOMIC DNA]</scope>
    <source>
        <strain evidence="2">DCEP-RM93F</strain>
        <strain evidence="1">DCEP-RM93M</strain>
    </source>
</reference>
<dbReference type="Gene3D" id="3.30.420.10">
    <property type="entry name" value="Ribonuclease H-like superfamily/Ribonuclease H"/>
    <property type="match status" value="1"/>
</dbReference>
<dbReference type="Proteomes" id="UP000030764">
    <property type="component" value="Unassembled WGS sequence"/>
</dbReference>
<dbReference type="GO" id="GO:0000793">
    <property type="term" value="C:condensed chromosome"/>
    <property type="evidence" value="ECO:0007669"/>
    <property type="project" value="TreeGrafter"/>
</dbReference>
<protein>
    <recommendedName>
        <fullName evidence="4">Transposase</fullName>
    </recommendedName>
</protein>
<dbReference type="GO" id="GO:0003690">
    <property type="term" value="F:double-stranded DNA binding"/>
    <property type="evidence" value="ECO:0007669"/>
    <property type="project" value="TreeGrafter"/>
</dbReference>
<dbReference type="GO" id="GO:0044774">
    <property type="term" value="P:mitotic DNA integrity checkpoint signaling"/>
    <property type="evidence" value="ECO:0007669"/>
    <property type="project" value="TreeGrafter"/>
</dbReference>
<dbReference type="Proteomes" id="UP000030758">
    <property type="component" value="Unassembled WGS sequence"/>
</dbReference>
<evidence type="ECO:0000313" key="2">
    <source>
        <dbReference type="EMBL" id="KFD66784.1"/>
    </source>
</evidence>
<dbReference type="GO" id="GO:0000014">
    <property type="term" value="F:single-stranded DNA endodeoxyribonuclease activity"/>
    <property type="evidence" value="ECO:0007669"/>
    <property type="project" value="TreeGrafter"/>
</dbReference>
<dbReference type="PANTHER" id="PTHR46060:SF2">
    <property type="entry name" value="HISTONE-LYSINE N-METHYLTRANSFERASE SETMAR"/>
    <property type="match status" value="1"/>
</dbReference>
<gene>
    <name evidence="1" type="ORF">M513_02290</name>
    <name evidence="2" type="ORF">M514_02290</name>
</gene>
<dbReference type="Pfam" id="PF01359">
    <property type="entry name" value="Transposase_1"/>
    <property type="match status" value="1"/>
</dbReference>
<accession>A0A085MHB8</accession>
<dbReference type="GO" id="GO:0031297">
    <property type="term" value="P:replication fork processing"/>
    <property type="evidence" value="ECO:0007669"/>
    <property type="project" value="TreeGrafter"/>
</dbReference>
<sequence length="229" mass="26820">MGKIQEYGKWMPHSLSESAKTDRLNTCKELLKNHRKKSFLWRIVTGDEKWVLYDNPKRKKHWVDPGKAITSTPKPNIHGKKVLLCVWWDRHGVLYHELLKPCQTVTADVYCSQLGKLSQILREKRQKYAHNQGLVLLLHDNARPHVASVTKNTIHQLGWSELPHAAYSPDLAPSDCHLFRSMEHFKESEDVKKWVVRFFGSKPWTFYRDGIHSLPERWQKVVKCNGSYI</sequence>
<dbReference type="EMBL" id="KL367520">
    <property type="protein sequence ID" value="KFD66784.1"/>
    <property type="molecule type" value="Genomic_DNA"/>
</dbReference>
<evidence type="ECO:0008006" key="4">
    <source>
        <dbReference type="Google" id="ProtNLM"/>
    </source>
</evidence>
<dbReference type="GO" id="GO:0042800">
    <property type="term" value="F:histone H3K4 methyltransferase activity"/>
    <property type="evidence" value="ECO:0007669"/>
    <property type="project" value="TreeGrafter"/>
</dbReference>
<dbReference type="InterPro" id="IPR052709">
    <property type="entry name" value="Transposase-MT_Hybrid"/>
</dbReference>
<dbReference type="GO" id="GO:0006303">
    <property type="term" value="P:double-strand break repair via nonhomologous end joining"/>
    <property type="evidence" value="ECO:0007669"/>
    <property type="project" value="TreeGrafter"/>
</dbReference>
<proteinExistence type="predicted"/>
<dbReference type="InterPro" id="IPR036397">
    <property type="entry name" value="RNaseH_sf"/>
</dbReference>
<dbReference type="GO" id="GO:0035861">
    <property type="term" value="C:site of double-strand break"/>
    <property type="evidence" value="ECO:0007669"/>
    <property type="project" value="TreeGrafter"/>
</dbReference>
<dbReference type="EMBL" id="KL363192">
    <property type="protein sequence ID" value="KFD56614.1"/>
    <property type="molecule type" value="Genomic_DNA"/>
</dbReference>
<dbReference type="GO" id="GO:0044547">
    <property type="term" value="F:DNA topoisomerase binding"/>
    <property type="evidence" value="ECO:0007669"/>
    <property type="project" value="TreeGrafter"/>
</dbReference>
<dbReference type="InterPro" id="IPR001888">
    <property type="entry name" value="Transposase_1"/>
</dbReference>
<keyword evidence="3" id="KW-1185">Reference proteome</keyword>
<name>A0A085MHB8_9BILA</name>
<dbReference type="GO" id="GO:0000729">
    <property type="term" value="P:DNA double-strand break processing"/>
    <property type="evidence" value="ECO:0007669"/>
    <property type="project" value="TreeGrafter"/>
</dbReference>
<dbReference type="AlphaFoldDB" id="A0A085MHB8"/>
<evidence type="ECO:0000313" key="3">
    <source>
        <dbReference type="Proteomes" id="UP000030764"/>
    </source>
</evidence>
<dbReference type="PANTHER" id="PTHR46060">
    <property type="entry name" value="MARINER MOS1 TRANSPOSASE-LIKE PROTEIN"/>
    <property type="match status" value="1"/>
</dbReference>
<dbReference type="GO" id="GO:0003697">
    <property type="term" value="F:single-stranded DNA binding"/>
    <property type="evidence" value="ECO:0007669"/>
    <property type="project" value="TreeGrafter"/>
</dbReference>
<dbReference type="GO" id="GO:0005634">
    <property type="term" value="C:nucleus"/>
    <property type="evidence" value="ECO:0007669"/>
    <property type="project" value="TreeGrafter"/>
</dbReference>
<dbReference type="GO" id="GO:0015074">
    <property type="term" value="P:DNA integration"/>
    <property type="evidence" value="ECO:0007669"/>
    <property type="project" value="TreeGrafter"/>
</dbReference>
<dbReference type="GO" id="GO:0046975">
    <property type="term" value="F:histone H3K36 methyltransferase activity"/>
    <property type="evidence" value="ECO:0007669"/>
    <property type="project" value="TreeGrafter"/>
</dbReference>